<gene>
    <name evidence="1" type="ORF">C8A03DRAFT_38855</name>
</gene>
<dbReference type="AlphaFoldDB" id="A0AAN7HA48"/>
<keyword evidence="2" id="KW-1185">Reference proteome</keyword>
<name>A0AAN7HA48_9PEZI</name>
<accession>A0AAN7HA48</accession>
<comment type="caution">
    <text evidence="1">The sequence shown here is derived from an EMBL/GenBank/DDBJ whole genome shotgun (WGS) entry which is preliminary data.</text>
</comment>
<dbReference type="Proteomes" id="UP001303760">
    <property type="component" value="Unassembled WGS sequence"/>
</dbReference>
<evidence type="ECO:0000313" key="1">
    <source>
        <dbReference type="EMBL" id="KAK4233434.1"/>
    </source>
</evidence>
<evidence type="ECO:0000313" key="2">
    <source>
        <dbReference type="Proteomes" id="UP001303760"/>
    </source>
</evidence>
<dbReference type="EMBL" id="MU860557">
    <property type="protein sequence ID" value="KAK4233434.1"/>
    <property type="molecule type" value="Genomic_DNA"/>
</dbReference>
<proteinExistence type="predicted"/>
<organism evidence="1 2">
    <name type="scientific">Achaetomium macrosporum</name>
    <dbReference type="NCBI Taxonomy" id="79813"/>
    <lineage>
        <taxon>Eukaryota</taxon>
        <taxon>Fungi</taxon>
        <taxon>Dikarya</taxon>
        <taxon>Ascomycota</taxon>
        <taxon>Pezizomycotina</taxon>
        <taxon>Sordariomycetes</taxon>
        <taxon>Sordariomycetidae</taxon>
        <taxon>Sordariales</taxon>
        <taxon>Chaetomiaceae</taxon>
        <taxon>Achaetomium</taxon>
    </lineage>
</organism>
<reference evidence="1" key="1">
    <citation type="journal article" date="2023" name="Mol. Phylogenet. Evol.">
        <title>Genome-scale phylogeny and comparative genomics of the fungal order Sordariales.</title>
        <authorList>
            <person name="Hensen N."/>
            <person name="Bonometti L."/>
            <person name="Westerberg I."/>
            <person name="Brannstrom I.O."/>
            <person name="Guillou S."/>
            <person name="Cros-Aarteil S."/>
            <person name="Calhoun S."/>
            <person name="Haridas S."/>
            <person name="Kuo A."/>
            <person name="Mondo S."/>
            <person name="Pangilinan J."/>
            <person name="Riley R."/>
            <person name="LaButti K."/>
            <person name="Andreopoulos B."/>
            <person name="Lipzen A."/>
            <person name="Chen C."/>
            <person name="Yan M."/>
            <person name="Daum C."/>
            <person name="Ng V."/>
            <person name="Clum A."/>
            <person name="Steindorff A."/>
            <person name="Ohm R.A."/>
            <person name="Martin F."/>
            <person name="Silar P."/>
            <person name="Natvig D.O."/>
            <person name="Lalanne C."/>
            <person name="Gautier V."/>
            <person name="Ament-Velasquez S.L."/>
            <person name="Kruys A."/>
            <person name="Hutchinson M.I."/>
            <person name="Powell A.J."/>
            <person name="Barry K."/>
            <person name="Miller A.N."/>
            <person name="Grigoriev I.V."/>
            <person name="Debuchy R."/>
            <person name="Gladieux P."/>
            <person name="Hiltunen Thoren M."/>
            <person name="Johannesson H."/>
        </authorList>
    </citation>
    <scope>NUCLEOTIDE SEQUENCE</scope>
    <source>
        <strain evidence="1">CBS 532.94</strain>
    </source>
</reference>
<reference evidence="1" key="2">
    <citation type="submission" date="2023-05" db="EMBL/GenBank/DDBJ databases">
        <authorList>
            <consortium name="Lawrence Berkeley National Laboratory"/>
            <person name="Steindorff A."/>
            <person name="Hensen N."/>
            <person name="Bonometti L."/>
            <person name="Westerberg I."/>
            <person name="Brannstrom I.O."/>
            <person name="Guillou S."/>
            <person name="Cros-Aarteil S."/>
            <person name="Calhoun S."/>
            <person name="Haridas S."/>
            <person name="Kuo A."/>
            <person name="Mondo S."/>
            <person name="Pangilinan J."/>
            <person name="Riley R."/>
            <person name="Labutti K."/>
            <person name="Andreopoulos B."/>
            <person name="Lipzen A."/>
            <person name="Chen C."/>
            <person name="Yanf M."/>
            <person name="Daum C."/>
            <person name="Ng V."/>
            <person name="Clum A."/>
            <person name="Ohm R."/>
            <person name="Martin F."/>
            <person name="Silar P."/>
            <person name="Natvig D."/>
            <person name="Lalanne C."/>
            <person name="Gautier V."/>
            <person name="Ament-Velasquez S.L."/>
            <person name="Kruys A."/>
            <person name="Hutchinson M.I."/>
            <person name="Powell A.J."/>
            <person name="Barry K."/>
            <person name="Miller A.N."/>
            <person name="Grigoriev I.V."/>
            <person name="Debuchy R."/>
            <person name="Gladieux P."/>
            <person name="Thoren M.H."/>
            <person name="Johannesson H."/>
        </authorList>
    </citation>
    <scope>NUCLEOTIDE SEQUENCE</scope>
    <source>
        <strain evidence="1">CBS 532.94</strain>
    </source>
</reference>
<sequence>MNNVDPRELRATARAVIRTLWAVPNSKYSDLRIAVIGGLARIHHLPGRATHDANFVVETSEMAIPPNIQQDLIDHCRPNYGHFSYDRTLFYHHYITPQGVEGRCRVDFFPSACGPYLPAAALRVRDISTCSIPYISREDLIFFKIYAYVTRHRRDKEEVDAVDARDLLAMNPAPLTLTKDQRKVVREGLEAVMSHFQNLPQSWWTQRLGLP</sequence>
<protein>
    <submittedName>
        <fullName evidence="1">Uncharacterized protein</fullName>
    </submittedName>
</protein>